<accession>A0AAV5R523</accession>
<dbReference type="Proteomes" id="UP001378960">
    <property type="component" value="Unassembled WGS sequence"/>
</dbReference>
<dbReference type="GO" id="GO:0000124">
    <property type="term" value="C:SAGA complex"/>
    <property type="evidence" value="ECO:0007669"/>
    <property type="project" value="TreeGrafter"/>
</dbReference>
<feature type="compositionally biased region" description="Basic residues" evidence="6">
    <location>
        <begin position="1"/>
        <end position="14"/>
    </location>
</feature>
<dbReference type="Pfam" id="PF10198">
    <property type="entry name" value="Ada3"/>
    <property type="match status" value="1"/>
</dbReference>
<dbReference type="PANTHER" id="PTHR13556">
    <property type="entry name" value="TRANSCRIPTIONAL ADAPTER 3-RELATED"/>
    <property type="match status" value="1"/>
</dbReference>
<evidence type="ECO:0000256" key="1">
    <source>
        <dbReference type="ARBA" id="ARBA00004123"/>
    </source>
</evidence>
<gene>
    <name evidence="7" type="ORF">DAPK24_029460</name>
</gene>
<feature type="region of interest" description="Disordered" evidence="6">
    <location>
        <begin position="1"/>
        <end position="75"/>
    </location>
</feature>
<protein>
    <submittedName>
        <fullName evidence="7">Histone acetyltransferase</fullName>
    </submittedName>
</protein>
<reference evidence="7 8" key="1">
    <citation type="journal article" date="2023" name="Elife">
        <title>Identification of key yeast species and microbe-microbe interactions impacting larval growth of Drosophila in the wild.</title>
        <authorList>
            <person name="Mure A."/>
            <person name="Sugiura Y."/>
            <person name="Maeda R."/>
            <person name="Honda K."/>
            <person name="Sakurai N."/>
            <person name="Takahashi Y."/>
            <person name="Watada M."/>
            <person name="Katoh T."/>
            <person name="Gotoh A."/>
            <person name="Gotoh Y."/>
            <person name="Taniguchi I."/>
            <person name="Nakamura K."/>
            <person name="Hayashi T."/>
            <person name="Katayama T."/>
            <person name="Uemura T."/>
            <person name="Hattori Y."/>
        </authorList>
    </citation>
    <scope>NUCLEOTIDE SEQUENCE [LARGE SCALE GENOMIC DNA]</scope>
    <source>
        <strain evidence="7 8">PK-24</strain>
    </source>
</reference>
<evidence type="ECO:0000256" key="5">
    <source>
        <dbReference type="ARBA" id="ARBA00023242"/>
    </source>
</evidence>
<organism evidence="7 8">
    <name type="scientific">Pichia kluyveri</name>
    <name type="common">Yeast</name>
    <dbReference type="NCBI Taxonomy" id="36015"/>
    <lineage>
        <taxon>Eukaryota</taxon>
        <taxon>Fungi</taxon>
        <taxon>Dikarya</taxon>
        <taxon>Ascomycota</taxon>
        <taxon>Saccharomycotina</taxon>
        <taxon>Pichiomycetes</taxon>
        <taxon>Pichiales</taxon>
        <taxon>Pichiaceae</taxon>
        <taxon>Pichia</taxon>
    </lineage>
</organism>
<dbReference type="GO" id="GO:0005634">
    <property type="term" value="C:nucleus"/>
    <property type="evidence" value="ECO:0007669"/>
    <property type="project" value="UniProtKB-SubCell"/>
</dbReference>
<comment type="subcellular location">
    <subcellularLocation>
        <location evidence="1">Nucleus</location>
    </subcellularLocation>
</comment>
<keyword evidence="5" id="KW-0539">Nucleus</keyword>
<dbReference type="AlphaFoldDB" id="A0AAV5R523"/>
<evidence type="ECO:0000313" key="7">
    <source>
        <dbReference type="EMBL" id="GMM46371.1"/>
    </source>
</evidence>
<dbReference type="InterPro" id="IPR019340">
    <property type="entry name" value="Histone_AcTrfase_su3"/>
</dbReference>
<evidence type="ECO:0000256" key="2">
    <source>
        <dbReference type="ARBA" id="ARBA00005330"/>
    </source>
</evidence>
<feature type="compositionally biased region" description="Low complexity" evidence="6">
    <location>
        <begin position="55"/>
        <end position="75"/>
    </location>
</feature>
<keyword evidence="3" id="KW-0805">Transcription regulation</keyword>
<dbReference type="GO" id="GO:0006357">
    <property type="term" value="P:regulation of transcription by RNA polymerase II"/>
    <property type="evidence" value="ECO:0007669"/>
    <property type="project" value="TreeGrafter"/>
</dbReference>
<feature type="region of interest" description="Disordered" evidence="6">
    <location>
        <begin position="454"/>
        <end position="491"/>
    </location>
</feature>
<evidence type="ECO:0000256" key="3">
    <source>
        <dbReference type="ARBA" id="ARBA00023015"/>
    </source>
</evidence>
<feature type="compositionally biased region" description="Basic and acidic residues" evidence="6">
    <location>
        <begin position="471"/>
        <end position="482"/>
    </location>
</feature>
<proteinExistence type="inferred from homology"/>
<keyword evidence="8" id="KW-1185">Reference proteome</keyword>
<dbReference type="PANTHER" id="PTHR13556:SF2">
    <property type="entry name" value="TRANSCRIPTIONAL ADAPTER 3"/>
    <property type="match status" value="1"/>
</dbReference>
<keyword evidence="4" id="KW-0804">Transcription</keyword>
<evidence type="ECO:0000256" key="4">
    <source>
        <dbReference type="ARBA" id="ARBA00023163"/>
    </source>
</evidence>
<comment type="similarity">
    <text evidence="2">Belongs to the NGG1 family.</text>
</comment>
<feature type="compositionally biased region" description="Pro residues" evidence="6">
    <location>
        <begin position="15"/>
        <end position="48"/>
    </location>
</feature>
<comment type="caution">
    <text evidence="7">The sequence shown here is derived from an EMBL/GenBank/DDBJ whole genome shotgun (WGS) entry which is preliminary data.</text>
</comment>
<dbReference type="GO" id="GO:0003713">
    <property type="term" value="F:transcription coactivator activity"/>
    <property type="evidence" value="ECO:0007669"/>
    <property type="project" value="TreeGrafter"/>
</dbReference>
<sequence length="491" mass="56763">MPPTRRRRPGRPRRPSPPPPLPPPLLPPPISLPPIPSRQPPASLPPTPKIRHNINHNSNNINNNTNINTNTNHNTIPNVVKPITPIEPPNNTNTIPLIERLTTNPKYVDILELQINLIKILLKQTDKLTINNCINDKPNFNMDELLSQLNPLGLITDEKDTGVSMSPENNLTEFLPGKIPLIDLSVPKPTQQISWNTFNSYIEPYFKDFNEDDIKFLQKDDETFDDENIQIPPLGKNNSISKQNIALGDENSLIKSSCGPLTSRILSAIIPNFDNPIKISNDNLTFKELENRVQRELEFIGIFLNVKQTINNNSWEQNWSSELQDDEISTNLRKLIKKLSDIIDINKDRKNILIPIVENYLAYQEYLKILDDLDKQIEISYRRRLNVNPKRRKEHNNHNHNHNHNHNSDHHQENNLNNSSLKVLLDKRNKWINKIGILFKDYYKMHRMPESSIFDKEENTNKESTNTTTIKDNDKDKDKDNNISDESSDEE</sequence>
<name>A0AAV5R523_PICKL</name>
<feature type="compositionally biased region" description="Basic residues" evidence="6">
    <location>
        <begin position="386"/>
        <end position="405"/>
    </location>
</feature>
<evidence type="ECO:0000313" key="8">
    <source>
        <dbReference type="Proteomes" id="UP001378960"/>
    </source>
</evidence>
<evidence type="ECO:0000256" key="6">
    <source>
        <dbReference type="SAM" id="MobiDB-lite"/>
    </source>
</evidence>
<dbReference type="EMBL" id="BTGB01000003">
    <property type="protein sequence ID" value="GMM46371.1"/>
    <property type="molecule type" value="Genomic_DNA"/>
</dbReference>
<feature type="region of interest" description="Disordered" evidence="6">
    <location>
        <begin position="386"/>
        <end position="415"/>
    </location>
</feature>